<gene>
    <name evidence="12" type="primary">araQ_5</name>
    <name evidence="10" type="synonym">ugpE</name>
    <name evidence="12" type="ORF">LMG28138_02964</name>
</gene>
<evidence type="ECO:0000256" key="5">
    <source>
        <dbReference type="ARBA" id="ARBA00022475"/>
    </source>
</evidence>
<evidence type="ECO:0000256" key="9">
    <source>
        <dbReference type="RuleBase" id="RU363032"/>
    </source>
</evidence>
<feature type="transmembrane region" description="Helical" evidence="9">
    <location>
        <begin position="194"/>
        <end position="217"/>
    </location>
</feature>
<organism evidence="12 13">
    <name type="scientific">Pararobbsia alpina</name>
    <dbReference type="NCBI Taxonomy" id="621374"/>
    <lineage>
        <taxon>Bacteria</taxon>
        <taxon>Pseudomonadati</taxon>
        <taxon>Pseudomonadota</taxon>
        <taxon>Betaproteobacteria</taxon>
        <taxon>Burkholderiales</taxon>
        <taxon>Burkholderiaceae</taxon>
        <taxon>Pararobbsia</taxon>
    </lineage>
</organism>
<dbReference type="Pfam" id="PF00528">
    <property type="entry name" value="BPD_transp_1"/>
    <property type="match status" value="1"/>
</dbReference>
<keyword evidence="6 9" id="KW-0812">Transmembrane</keyword>
<comment type="subcellular location">
    <subcellularLocation>
        <location evidence="10">Cell inner membrane</location>
        <topology evidence="10">Multi-pass membrane protein</topology>
    </subcellularLocation>
    <subcellularLocation>
        <location evidence="1 9">Cell membrane</location>
        <topology evidence="1 9">Multi-pass membrane protein</topology>
    </subcellularLocation>
</comment>
<keyword evidence="8 9" id="KW-0472">Membrane</keyword>
<evidence type="ECO:0000256" key="6">
    <source>
        <dbReference type="ARBA" id="ARBA00022692"/>
    </source>
</evidence>
<accession>A0A6S7BJ47</accession>
<comment type="subunit">
    <text evidence="2 10">The complex is composed of two ATP-binding proteins (UgpC), two transmembrane proteins (UgpA and UgpE) and a solute-binding protein (UgpB).</text>
</comment>
<dbReference type="GO" id="GO:0005886">
    <property type="term" value="C:plasma membrane"/>
    <property type="evidence" value="ECO:0007669"/>
    <property type="project" value="UniProtKB-SubCell"/>
</dbReference>
<dbReference type="InterPro" id="IPR000515">
    <property type="entry name" value="MetI-like"/>
</dbReference>
<protein>
    <recommendedName>
        <fullName evidence="3 10">sn-glycerol-3-phosphate transport system permease protein UgpE</fullName>
    </recommendedName>
</protein>
<dbReference type="RefSeq" id="WP_175105507.1">
    <property type="nucleotide sequence ID" value="NZ_CADIKM010000012.1"/>
</dbReference>
<evidence type="ECO:0000259" key="11">
    <source>
        <dbReference type="PROSITE" id="PS50928"/>
    </source>
</evidence>
<dbReference type="InterPro" id="IPR035906">
    <property type="entry name" value="MetI-like_sf"/>
</dbReference>
<evidence type="ECO:0000256" key="1">
    <source>
        <dbReference type="ARBA" id="ARBA00004651"/>
    </source>
</evidence>
<evidence type="ECO:0000313" key="13">
    <source>
        <dbReference type="Proteomes" id="UP000494115"/>
    </source>
</evidence>
<dbReference type="CDD" id="cd06261">
    <property type="entry name" value="TM_PBP2"/>
    <property type="match status" value="1"/>
</dbReference>
<feature type="transmembrane region" description="Helical" evidence="9">
    <location>
        <begin position="119"/>
        <end position="140"/>
    </location>
</feature>
<keyword evidence="5 10" id="KW-1003">Cell membrane</keyword>
<keyword evidence="13" id="KW-1185">Reference proteome</keyword>
<evidence type="ECO:0000256" key="4">
    <source>
        <dbReference type="ARBA" id="ARBA00022448"/>
    </source>
</evidence>
<comment type="similarity">
    <text evidence="9">Belongs to the binding-protein-dependent transport system permease family.</text>
</comment>
<evidence type="ECO:0000256" key="2">
    <source>
        <dbReference type="ARBA" id="ARBA00011557"/>
    </source>
</evidence>
<evidence type="ECO:0000256" key="7">
    <source>
        <dbReference type="ARBA" id="ARBA00022989"/>
    </source>
</evidence>
<dbReference type="PANTHER" id="PTHR43744">
    <property type="entry name" value="ABC TRANSPORTER PERMEASE PROTEIN MG189-RELATED-RELATED"/>
    <property type="match status" value="1"/>
</dbReference>
<keyword evidence="4 9" id="KW-0813">Transport</keyword>
<feature type="transmembrane region" description="Helical" evidence="9">
    <location>
        <begin position="152"/>
        <end position="173"/>
    </location>
</feature>
<evidence type="ECO:0000256" key="8">
    <source>
        <dbReference type="ARBA" id="ARBA00023136"/>
    </source>
</evidence>
<keyword evidence="10" id="KW-0997">Cell inner membrane</keyword>
<feature type="transmembrane region" description="Helical" evidence="9">
    <location>
        <begin position="84"/>
        <end position="107"/>
    </location>
</feature>
<evidence type="ECO:0000313" key="12">
    <source>
        <dbReference type="EMBL" id="CAB3790322.1"/>
    </source>
</evidence>
<dbReference type="GO" id="GO:0055085">
    <property type="term" value="P:transmembrane transport"/>
    <property type="evidence" value="ECO:0007669"/>
    <property type="project" value="InterPro"/>
</dbReference>
<dbReference type="AlphaFoldDB" id="A0A6S7BJ47"/>
<reference evidence="12 13" key="1">
    <citation type="submission" date="2020-04" db="EMBL/GenBank/DDBJ databases">
        <authorList>
            <person name="De Canck E."/>
        </authorList>
    </citation>
    <scope>NUCLEOTIDE SEQUENCE [LARGE SCALE GENOMIC DNA]</scope>
    <source>
        <strain evidence="12 13">LMG 28138</strain>
    </source>
</reference>
<dbReference type="Gene3D" id="1.10.3720.10">
    <property type="entry name" value="MetI-like"/>
    <property type="match status" value="1"/>
</dbReference>
<evidence type="ECO:0000256" key="10">
    <source>
        <dbReference type="RuleBase" id="RU363056"/>
    </source>
</evidence>
<feature type="transmembrane region" description="Helical" evidence="9">
    <location>
        <begin position="252"/>
        <end position="273"/>
    </location>
</feature>
<keyword evidence="7 9" id="KW-1133">Transmembrane helix</keyword>
<feature type="transmembrane region" description="Helical" evidence="9">
    <location>
        <begin position="20"/>
        <end position="40"/>
    </location>
</feature>
<dbReference type="PROSITE" id="PS50928">
    <property type="entry name" value="ABC_TM1"/>
    <property type="match status" value="1"/>
</dbReference>
<name>A0A6S7BJ47_9BURK</name>
<feature type="domain" description="ABC transmembrane type-1" evidence="11">
    <location>
        <begin position="84"/>
        <end position="273"/>
    </location>
</feature>
<dbReference type="EMBL" id="CADIKM010000012">
    <property type="protein sequence ID" value="CAB3790322.1"/>
    <property type="molecule type" value="Genomic_DNA"/>
</dbReference>
<evidence type="ECO:0000256" key="3">
    <source>
        <dbReference type="ARBA" id="ARBA00020515"/>
    </source>
</evidence>
<dbReference type="Proteomes" id="UP000494115">
    <property type="component" value="Unassembled WGS sequence"/>
</dbReference>
<proteinExistence type="inferred from homology"/>
<comment type="function">
    <text evidence="10">Part of the ABC transporter complex UgpBAEC involved in sn-glycerol-3-phosphate (G3P) import. Probably responsible for the translocation of the substrate across the membrane.</text>
</comment>
<sequence length="288" mass="31102">MRTTRKQQGELESTHPAERLALVGAVIVAALSMAPLYWALVSSLRPGADILKYLSPLSIWTFIPNRLTLENLVNVWSGPFGRSMMNSVIVALVTIVLGLVMCSMAAFALAKLRIPGKAAIFSIVIVSFLIPFDAIAVPLLSLFRSFGLQNTYLGIILPGVGNGFAVFMLRQFFLGIPPELSDAARVDGLGWFGVFLRIYLPLSGPALISAGLILFVFQWQAFLWPLLIAPDPNYKVAAVATADFAGQFSTDFGALFAATIIVSIVPLVILLAFQRYFTASVASSGTKE</sequence>
<dbReference type="PANTHER" id="PTHR43744:SF8">
    <property type="entry name" value="SN-GLYCEROL-3-PHOSPHATE TRANSPORT SYSTEM PERMEASE PROTEIN UGPE"/>
    <property type="match status" value="1"/>
</dbReference>
<dbReference type="SUPFAM" id="SSF161098">
    <property type="entry name" value="MetI-like"/>
    <property type="match status" value="1"/>
</dbReference>